<gene>
    <name evidence="2" type="ORF">IW261DRAFT_1521530</name>
</gene>
<dbReference type="EMBL" id="JAUEPR010000084">
    <property type="protein sequence ID" value="KAK0466526.1"/>
    <property type="molecule type" value="Genomic_DNA"/>
</dbReference>
<dbReference type="Proteomes" id="UP001175227">
    <property type="component" value="Unassembled WGS sequence"/>
</dbReference>
<evidence type="ECO:0000256" key="1">
    <source>
        <dbReference type="SAM" id="MobiDB-lite"/>
    </source>
</evidence>
<evidence type="ECO:0000313" key="2">
    <source>
        <dbReference type="EMBL" id="KAK0466526.1"/>
    </source>
</evidence>
<proteinExistence type="predicted"/>
<name>A0AA39T5V4_9AGAR</name>
<comment type="caution">
    <text evidence="2">The sequence shown here is derived from an EMBL/GenBank/DDBJ whole genome shotgun (WGS) entry which is preliminary data.</text>
</comment>
<organism evidence="2 3">
    <name type="scientific">Armillaria novae-zelandiae</name>
    <dbReference type="NCBI Taxonomy" id="153914"/>
    <lineage>
        <taxon>Eukaryota</taxon>
        <taxon>Fungi</taxon>
        <taxon>Dikarya</taxon>
        <taxon>Basidiomycota</taxon>
        <taxon>Agaricomycotina</taxon>
        <taxon>Agaricomycetes</taxon>
        <taxon>Agaricomycetidae</taxon>
        <taxon>Agaricales</taxon>
        <taxon>Marasmiineae</taxon>
        <taxon>Physalacriaceae</taxon>
        <taxon>Armillaria</taxon>
    </lineage>
</organism>
<keyword evidence="3" id="KW-1185">Reference proteome</keyword>
<feature type="region of interest" description="Disordered" evidence="1">
    <location>
        <begin position="1"/>
        <end position="42"/>
    </location>
</feature>
<protein>
    <submittedName>
        <fullName evidence="2">Uncharacterized protein</fullName>
    </submittedName>
</protein>
<evidence type="ECO:0000313" key="3">
    <source>
        <dbReference type="Proteomes" id="UP001175227"/>
    </source>
</evidence>
<dbReference type="AlphaFoldDB" id="A0AA39T5V4"/>
<reference evidence="2" key="1">
    <citation type="submission" date="2023-06" db="EMBL/GenBank/DDBJ databases">
        <authorList>
            <consortium name="Lawrence Berkeley National Laboratory"/>
            <person name="Ahrendt S."/>
            <person name="Sahu N."/>
            <person name="Indic B."/>
            <person name="Wong-Bajracharya J."/>
            <person name="Merenyi Z."/>
            <person name="Ke H.-M."/>
            <person name="Monk M."/>
            <person name="Kocsube S."/>
            <person name="Drula E."/>
            <person name="Lipzen A."/>
            <person name="Balint B."/>
            <person name="Henrissat B."/>
            <person name="Andreopoulos B."/>
            <person name="Martin F.M."/>
            <person name="Harder C.B."/>
            <person name="Rigling D."/>
            <person name="Ford K.L."/>
            <person name="Foster G.D."/>
            <person name="Pangilinan J."/>
            <person name="Papanicolaou A."/>
            <person name="Barry K."/>
            <person name="LaButti K."/>
            <person name="Viragh M."/>
            <person name="Koriabine M."/>
            <person name="Yan M."/>
            <person name="Riley R."/>
            <person name="Champramary S."/>
            <person name="Plett K.L."/>
            <person name="Tsai I.J."/>
            <person name="Slot J."/>
            <person name="Sipos G."/>
            <person name="Plett J."/>
            <person name="Nagy L.G."/>
            <person name="Grigoriev I.V."/>
        </authorList>
    </citation>
    <scope>NUCLEOTIDE SEQUENCE</scope>
    <source>
        <strain evidence="2">ICMP 16352</strain>
    </source>
</reference>
<accession>A0AA39T5V4</accession>
<sequence length="207" mass="22366">MEGSPLLSQPGTDVATTGHRIRINEGSPGGTFHHRSSFPRHDGSAIVNANPDGPLDSVSKNILLRCSLRTAPRWRVLSASLRVKNEETQASKAAGSPLRALVRGVDVLEKKCHDPGIELGRVRRWHFAKGPSSTSHSSRMLVELGRSMSCGGVIRLLRMSHLSTSADVAAFPVIVCNNLIAPVTPIMSTCKSVRCGYRCRHAITLTI</sequence>
<feature type="compositionally biased region" description="Polar residues" evidence="1">
    <location>
        <begin position="1"/>
        <end position="15"/>
    </location>
</feature>